<dbReference type="GO" id="GO:0016020">
    <property type="term" value="C:membrane"/>
    <property type="evidence" value="ECO:0007669"/>
    <property type="project" value="UniProtKB-SubCell"/>
</dbReference>
<dbReference type="InterPro" id="IPR044851">
    <property type="entry name" value="Wax_synthase"/>
</dbReference>
<dbReference type="FunCoup" id="A0A200QIV2">
    <property type="interactions" value="1"/>
</dbReference>
<gene>
    <name evidence="10" type="ORF">BVC80_917g54</name>
</gene>
<dbReference type="InParanoid" id="A0A200QIV2"/>
<comment type="subcellular location">
    <subcellularLocation>
        <location evidence="1">Membrane</location>
        <topology evidence="1">Multi-pass membrane protein</topology>
    </subcellularLocation>
</comment>
<keyword evidence="11" id="KW-1185">Reference proteome</keyword>
<dbReference type="OMA" id="VCIMAEI"/>
<keyword evidence="7" id="KW-0012">Acyltransferase</keyword>
<dbReference type="GO" id="GO:0006629">
    <property type="term" value="P:lipid metabolic process"/>
    <property type="evidence" value="ECO:0007669"/>
    <property type="project" value="InterPro"/>
</dbReference>
<feature type="transmembrane region" description="Helical" evidence="8">
    <location>
        <begin position="58"/>
        <end position="79"/>
    </location>
</feature>
<organism evidence="10 11">
    <name type="scientific">Macleaya cordata</name>
    <name type="common">Five-seeded plume-poppy</name>
    <name type="synonym">Bocconia cordata</name>
    <dbReference type="NCBI Taxonomy" id="56857"/>
    <lineage>
        <taxon>Eukaryota</taxon>
        <taxon>Viridiplantae</taxon>
        <taxon>Streptophyta</taxon>
        <taxon>Embryophyta</taxon>
        <taxon>Tracheophyta</taxon>
        <taxon>Spermatophyta</taxon>
        <taxon>Magnoliopsida</taxon>
        <taxon>Ranunculales</taxon>
        <taxon>Papaveraceae</taxon>
        <taxon>Papaveroideae</taxon>
        <taxon>Macleaya</taxon>
    </lineage>
</organism>
<dbReference type="EMBL" id="MVGT01001922">
    <property type="protein sequence ID" value="OVA10433.1"/>
    <property type="molecule type" value="Genomic_DNA"/>
</dbReference>
<reference evidence="10 11" key="1">
    <citation type="journal article" date="2017" name="Mol. Plant">
        <title>The Genome of Medicinal Plant Macleaya cordata Provides New Insights into Benzylisoquinoline Alkaloids Metabolism.</title>
        <authorList>
            <person name="Liu X."/>
            <person name="Liu Y."/>
            <person name="Huang P."/>
            <person name="Ma Y."/>
            <person name="Qing Z."/>
            <person name="Tang Q."/>
            <person name="Cao H."/>
            <person name="Cheng P."/>
            <person name="Zheng Y."/>
            <person name="Yuan Z."/>
            <person name="Zhou Y."/>
            <person name="Liu J."/>
            <person name="Tang Z."/>
            <person name="Zhuo Y."/>
            <person name="Zhang Y."/>
            <person name="Yu L."/>
            <person name="Huang J."/>
            <person name="Yang P."/>
            <person name="Peng Q."/>
            <person name="Zhang J."/>
            <person name="Jiang W."/>
            <person name="Zhang Z."/>
            <person name="Lin K."/>
            <person name="Ro D.K."/>
            <person name="Chen X."/>
            <person name="Xiong X."/>
            <person name="Shang Y."/>
            <person name="Huang S."/>
            <person name="Zeng J."/>
        </authorList>
    </citation>
    <scope>NUCLEOTIDE SEQUENCE [LARGE SCALE GENOMIC DNA]</scope>
    <source>
        <strain evidence="11">cv. BLH2017</strain>
        <tissue evidence="10">Root</tissue>
    </source>
</reference>
<dbReference type="GO" id="GO:0008374">
    <property type="term" value="F:O-acyltransferase activity"/>
    <property type="evidence" value="ECO:0007669"/>
    <property type="project" value="InterPro"/>
</dbReference>
<dbReference type="AlphaFoldDB" id="A0A200QIV2"/>
<evidence type="ECO:0000256" key="2">
    <source>
        <dbReference type="ARBA" id="ARBA00007282"/>
    </source>
</evidence>
<accession>A0A200QIV2</accession>
<feature type="transmembrane region" description="Helical" evidence="8">
    <location>
        <begin position="168"/>
        <end position="187"/>
    </location>
</feature>
<dbReference type="PANTHER" id="PTHR31595:SF77">
    <property type="entry name" value="ACYL-COA--STEROL O-ACYLTRANSFERASE 1-LIKE"/>
    <property type="match status" value="1"/>
</dbReference>
<evidence type="ECO:0000256" key="1">
    <source>
        <dbReference type="ARBA" id="ARBA00004141"/>
    </source>
</evidence>
<comment type="caution">
    <text evidence="10">The sequence shown here is derived from an EMBL/GenBank/DDBJ whole genome shotgun (WGS) entry which is preliminary data.</text>
</comment>
<feature type="transmembrane region" description="Helical" evidence="8">
    <location>
        <begin position="300"/>
        <end position="322"/>
    </location>
</feature>
<evidence type="ECO:0000256" key="8">
    <source>
        <dbReference type="SAM" id="Phobius"/>
    </source>
</evidence>
<protein>
    <recommendedName>
        <fullName evidence="9">Wax synthase domain-containing protein</fullName>
    </recommendedName>
</protein>
<keyword evidence="4 8" id="KW-0812">Transmembrane</keyword>
<dbReference type="InterPro" id="IPR032805">
    <property type="entry name" value="Wax_synthase_dom"/>
</dbReference>
<dbReference type="STRING" id="56857.A0A200QIV2"/>
<evidence type="ECO:0000256" key="6">
    <source>
        <dbReference type="ARBA" id="ARBA00023136"/>
    </source>
</evidence>
<feature type="transmembrane region" description="Helical" evidence="8">
    <location>
        <begin position="270"/>
        <end position="288"/>
    </location>
</feature>
<feature type="transmembrane region" description="Helical" evidence="8">
    <location>
        <begin position="32"/>
        <end position="51"/>
    </location>
</feature>
<feature type="transmembrane region" description="Helical" evidence="8">
    <location>
        <begin position="244"/>
        <end position="264"/>
    </location>
</feature>
<evidence type="ECO:0000313" key="11">
    <source>
        <dbReference type="Proteomes" id="UP000195402"/>
    </source>
</evidence>
<keyword evidence="5 8" id="KW-1133">Transmembrane helix</keyword>
<evidence type="ECO:0000256" key="7">
    <source>
        <dbReference type="ARBA" id="ARBA00023315"/>
    </source>
</evidence>
<keyword evidence="3" id="KW-0808">Transferase</keyword>
<evidence type="ECO:0000313" key="10">
    <source>
        <dbReference type="EMBL" id="OVA10433.1"/>
    </source>
</evidence>
<sequence length="354" mass="40800">MEGEIKNFIKVWITVIASLTYCYFISKNIPKGFIRLFSILPIVTIFTILPLNLSSIHLIGIPSFFITWLASFKLLLLSFDKGPLSSQYYDYSHPNSSNIISLSRFISLACLPIKIKLQNPSSQIVIKPKSPLYYALKVLLLALLIPILHDYKQYLHPSFILTLQWIHIYFIVEIILAILAYMARFFLGLDLEPPFDDPYLSTSLQDFWGRRWNLIVSDTLLSTVYEPVGCICTRIFGTRWAQHLALLAMFAVSGLMHELIYFYFRRVWPTWEVMSFFALHGICLAVQIEVKRCFSGRWRLHRLVSGPLTVGFVLVIVFKLFLPQYIRCGADVKAIREYAIMGEFVKGVIQGYLG</sequence>
<evidence type="ECO:0000259" key="9">
    <source>
        <dbReference type="Pfam" id="PF13813"/>
    </source>
</evidence>
<dbReference type="PANTHER" id="PTHR31595">
    <property type="entry name" value="LONG-CHAIN-ALCOHOL O-FATTY-ACYLTRANSFERASE 3-RELATED"/>
    <property type="match status" value="1"/>
</dbReference>
<name>A0A200QIV2_MACCD</name>
<feature type="transmembrane region" description="Helical" evidence="8">
    <location>
        <begin position="131"/>
        <end position="148"/>
    </location>
</feature>
<keyword evidence="6 8" id="KW-0472">Membrane</keyword>
<dbReference type="Pfam" id="PF13813">
    <property type="entry name" value="MBOAT_2"/>
    <property type="match status" value="1"/>
</dbReference>
<evidence type="ECO:0000256" key="4">
    <source>
        <dbReference type="ARBA" id="ARBA00022692"/>
    </source>
</evidence>
<evidence type="ECO:0000256" key="5">
    <source>
        <dbReference type="ARBA" id="ARBA00022989"/>
    </source>
</evidence>
<evidence type="ECO:0000256" key="3">
    <source>
        <dbReference type="ARBA" id="ARBA00022679"/>
    </source>
</evidence>
<comment type="similarity">
    <text evidence="2">Belongs to the wax synthase family.</text>
</comment>
<dbReference type="Proteomes" id="UP000195402">
    <property type="component" value="Unassembled WGS sequence"/>
</dbReference>
<proteinExistence type="inferred from homology"/>
<dbReference type="OrthoDB" id="1077582at2759"/>
<dbReference type="PIRSF" id="PIRSF037006">
    <property type="entry name" value="Wax_synthase"/>
    <property type="match status" value="1"/>
</dbReference>
<feature type="domain" description="Wax synthase" evidence="9">
    <location>
        <begin position="192"/>
        <end position="278"/>
    </location>
</feature>
<dbReference type="InterPro" id="IPR017088">
    <property type="entry name" value="Wax_synthase_Magnoliopsida"/>
</dbReference>